<comment type="caution">
    <text evidence="10">The sequence shown here is derived from an EMBL/GenBank/DDBJ whole genome shotgun (WGS) entry which is preliminary data.</text>
</comment>
<evidence type="ECO:0000256" key="4">
    <source>
        <dbReference type="ARBA" id="ARBA00022679"/>
    </source>
</evidence>
<evidence type="ECO:0000256" key="5">
    <source>
        <dbReference type="ARBA" id="ARBA00022692"/>
    </source>
</evidence>
<keyword evidence="3" id="KW-0328">Glycosyltransferase</keyword>
<feature type="signal peptide" evidence="9">
    <location>
        <begin position="1"/>
        <end position="21"/>
    </location>
</feature>
<evidence type="ECO:0000256" key="3">
    <source>
        <dbReference type="ARBA" id="ARBA00022676"/>
    </source>
</evidence>
<keyword evidence="9" id="KW-0732">Signal</keyword>
<protein>
    <submittedName>
        <fullName evidence="10">Chitobiosyldiphosphodolichol beta-mannosyltransferase</fullName>
    </submittedName>
</protein>
<dbReference type="PANTHER" id="PTHR13036:SF0">
    <property type="entry name" value="CHITOBIOSYLDIPHOSPHODOLICHOL BETA-MANNOSYLTRANSFERASE"/>
    <property type="match status" value="1"/>
</dbReference>
<organism evidence="10 11">
    <name type="scientific">Paragonimus heterotremus</name>
    <dbReference type="NCBI Taxonomy" id="100268"/>
    <lineage>
        <taxon>Eukaryota</taxon>
        <taxon>Metazoa</taxon>
        <taxon>Spiralia</taxon>
        <taxon>Lophotrochozoa</taxon>
        <taxon>Platyhelminthes</taxon>
        <taxon>Trematoda</taxon>
        <taxon>Digenea</taxon>
        <taxon>Plagiorchiida</taxon>
        <taxon>Troglotremata</taxon>
        <taxon>Troglotrematidae</taxon>
        <taxon>Paragonimus</taxon>
    </lineage>
</organism>
<feature type="chain" id="PRO_5035323511" evidence="9">
    <location>
        <begin position="22"/>
        <end position="136"/>
    </location>
</feature>
<keyword evidence="5" id="KW-0812">Transmembrane</keyword>
<dbReference type="InterPro" id="IPR026051">
    <property type="entry name" value="ALG1-like"/>
</dbReference>
<gene>
    <name evidence="10" type="ORF">PHET_12005</name>
</gene>
<dbReference type="EMBL" id="LUCH01013222">
    <property type="protein sequence ID" value="KAF5395436.1"/>
    <property type="molecule type" value="Genomic_DNA"/>
</dbReference>
<keyword evidence="6" id="KW-0256">Endoplasmic reticulum</keyword>
<keyword evidence="8" id="KW-0472">Membrane</keyword>
<reference evidence="10" key="1">
    <citation type="submission" date="2019-05" db="EMBL/GenBank/DDBJ databases">
        <title>Annotation for the trematode Paragonimus heterotremus.</title>
        <authorList>
            <person name="Choi Y.-J."/>
        </authorList>
    </citation>
    <scope>NUCLEOTIDE SEQUENCE</scope>
    <source>
        <strain evidence="10">LC</strain>
    </source>
</reference>
<dbReference type="GO" id="GO:0005789">
    <property type="term" value="C:endoplasmic reticulum membrane"/>
    <property type="evidence" value="ECO:0007669"/>
    <property type="project" value="UniProtKB-SubCell"/>
</dbReference>
<dbReference type="PANTHER" id="PTHR13036">
    <property type="entry name" value="BETA1,4 MANNOSYLTRANSFERASE"/>
    <property type="match status" value="1"/>
</dbReference>
<evidence type="ECO:0000256" key="6">
    <source>
        <dbReference type="ARBA" id="ARBA00022824"/>
    </source>
</evidence>
<evidence type="ECO:0000256" key="2">
    <source>
        <dbReference type="ARBA" id="ARBA00004922"/>
    </source>
</evidence>
<evidence type="ECO:0000313" key="11">
    <source>
        <dbReference type="Proteomes" id="UP000748531"/>
    </source>
</evidence>
<comment type="subcellular location">
    <subcellularLocation>
        <location evidence="1">Endoplasmic reticulum membrane</location>
        <topology evidence="1">Single-pass membrane protein</topology>
    </subcellularLocation>
</comment>
<proteinExistence type="predicted"/>
<keyword evidence="11" id="KW-1185">Reference proteome</keyword>
<evidence type="ECO:0000256" key="7">
    <source>
        <dbReference type="ARBA" id="ARBA00022989"/>
    </source>
</evidence>
<dbReference type="AlphaFoldDB" id="A0A8J4WD41"/>
<dbReference type="GO" id="GO:0000030">
    <property type="term" value="F:mannosyltransferase activity"/>
    <property type="evidence" value="ECO:0007669"/>
    <property type="project" value="InterPro"/>
</dbReference>
<keyword evidence="4" id="KW-0808">Transferase</keyword>
<sequence length="136" mass="16247">MLQFFLVSVLFLCHLIRHCRSNVVLLQNPPAVPSFILLWIYTRLTRKRLIIDWHNYGYSLLELNSKRNSLSSRIYRFLELGFAERFLSDCQHFCVSRALQQDLRTHKIQAVVYYDRPPEEFKSTSVDLAHQLFTRQ</sequence>
<dbReference type="Proteomes" id="UP000748531">
    <property type="component" value="Unassembled WGS sequence"/>
</dbReference>
<comment type="pathway">
    <text evidence="2">Protein modification; protein glycosylation.</text>
</comment>
<evidence type="ECO:0000256" key="8">
    <source>
        <dbReference type="ARBA" id="ARBA00023136"/>
    </source>
</evidence>
<evidence type="ECO:0000256" key="1">
    <source>
        <dbReference type="ARBA" id="ARBA00004389"/>
    </source>
</evidence>
<keyword evidence="7" id="KW-1133">Transmembrane helix</keyword>
<accession>A0A8J4WD41</accession>
<dbReference type="OrthoDB" id="614844at2759"/>
<name>A0A8J4WD41_9TREM</name>
<evidence type="ECO:0000256" key="9">
    <source>
        <dbReference type="SAM" id="SignalP"/>
    </source>
</evidence>
<evidence type="ECO:0000313" key="10">
    <source>
        <dbReference type="EMBL" id="KAF5395436.1"/>
    </source>
</evidence>